<comment type="similarity">
    <text evidence="1 2">Belongs to the outer membrane factor (OMF) (TC 1.B.17) family.</text>
</comment>
<dbReference type="Gene3D" id="1.20.1600.10">
    <property type="entry name" value="Outer membrane efflux proteins (OEP)"/>
    <property type="match status" value="1"/>
</dbReference>
<evidence type="ECO:0000256" key="2">
    <source>
        <dbReference type="RuleBase" id="RU362097"/>
    </source>
</evidence>
<accession>A0ABX6T9F5</accession>
<keyword evidence="6" id="KW-1185">Reference proteome</keyword>
<keyword evidence="2" id="KW-1134">Transmembrane beta strand</keyword>
<dbReference type="PANTHER" id="PTHR30203:SF21">
    <property type="entry name" value="OUTER MEMBRANE COMPONENT OF MULTIDRUG EFFLUX PUMP-RELATED"/>
    <property type="match status" value="1"/>
</dbReference>
<dbReference type="InterPro" id="IPR003423">
    <property type="entry name" value="OMP_efflux"/>
</dbReference>
<evidence type="ECO:0000313" key="5">
    <source>
        <dbReference type="EMBL" id="QNP46295.1"/>
    </source>
</evidence>
<evidence type="ECO:0000313" key="6">
    <source>
        <dbReference type="Proteomes" id="UP000516105"/>
    </source>
</evidence>
<dbReference type="InterPro" id="IPR010131">
    <property type="entry name" value="MdtP/NodT-like"/>
</dbReference>
<keyword evidence="2" id="KW-0449">Lipoprotein</keyword>
<dbReference type="PANTHER" id="PTHR30203">
    <property type="entry name" value="OUTER MEMBRANE CATION EFFLUX PROTEIN"/>
    <property type="match status" value="1"/>
</dbReference>
<keyword evidence="2" id="KW-0732">Signal</keyword>
<feature type="chain" id="PRO_5044953043" evidence="2">
    <location>
        <begin position="18"/>
        <end position="459"/>
    </location>
</feature>
<protein>
    <submittedName>
        <fullName evidence="5">TolC family protein</fullName>
    </submittedName>
</protein>
<feature type="region of interest" description="Disordered" evidence="4">
    <location>
        <begin position="97"/>
        <end position="120"/>
    </location>
</feature>
<dbReference type="Gene3D" id="2.20.200.10">
    <property type="entry name" value="Outer membrane efflux proteins (OEP)"/>
    <property type="match status" value="1"/>
</dbReference>
<dbReference type="NCBIfam" id="TIGR01845">
    <property type="entry name" value="outer_NodT"/>
    <property type="match status" value="1"/>
</dbReference>
<dbReference type="Proteomes" id="UP000516105">
    <property type="component" value="Chromosome"/>
</dbReference>
<name>A0ABX6T9F5_9SPHN</name>
<feature type="coiled-coil region" evidence="3">
    <location>
        <begin position="383"/>
        <end position="413"/>
    </location>
</feature>
<organism evidence="5 6">
    <name type="scientific">Sphingomonas sediminicola</name>
    <dbReference type="NCBI Taxonomy" id="386874"/>
    <lineage>
        <taxon>Bacteria</taxon>
        <taxon>Pseudomonadati</taxon>
        <taxon>Pseudomonadota</taxon>
        <taxon>Alphaproteobacteria</taxon>
        <taxon>Sphingomonadales</taxon>
        <taxon>Sphingomonadaceae</taxon>
        <taxon>Sphingomonas</taxon>
    </lineage>
</organism>
<keyword evidence="3" id="KW-0175">Coiled coil</keyword>
<evidence type="ECO:0000256" key="3">
    <source>
        <dbReference type="SAM" id="Coils"/>
    </source>
</evidence>
<proteinExistence type="inferred from homology"/>
<dbReference type="SUPFAM" id="SSF56954">
    <property type="entry name" value="Outer membrane efflux proteins (OEP)"/>
    <property type="match status" value="1"/>
</dbReference>
<dbReference type="Pfam" id="PF02321">
    <property type="entry name" value="OEP"/>
    <property type="match status" value="2"/>
</dbReference>
<sequence length="459" mass="47937">MKTFATLASALALAACATGPDYVRPAGTTAKAGPFVAANSPAIQPLAPVPDNWWRLYNDPVLDGLIADALAHNTDVRAAVARLARARASLRETKVGRLPQGGVNASATRGRDEGNSDASTSYSAGLEVAYEVDLFGRVARGVEAARGDVGAAEADADAVRVAIVSDTARAYADASSAAERLAVAEHIVELLDQSLRLTEKQVEIGQTTRLDTARIAALRNQRQAEIPAIAAERDGALFRLATLTGRAPSELPATAGARTSSLKLDHPIPVGDGAQLLARRPDIRAAERRLAAATARIGVATAELYPQITLGGSLGSSAGSIGNLFSNPVGFLLGPLISWSFSDHARARARVAGAEAGSQEALAQFDGTVLRSLEETETALSIYANALRRREALQAARNEAEVAAKIVRAQQREGQVDSLALLDAERTFAESEAKLADINGQVASAQINLFRALGGGWSA</sequence>
<keyword evidence="2" id="KW-0564">Palmitate</keyword>
<keyword evidence="2" id="KW-0472">Membrane</keyword>
<feature type="signal peptide" evidence="2">
    <location>
        <begin position="1"/>
        <end position="17"/>
    </location>
</feature>
<dbReference type="PROSITE" id="PS51257">
    <property type="entry name" value="PROKAR_LIPOPROTEIN"/>
    <property type="match status" value="1"/>
</dbReference>
<comment type="subcellular location">
    <subcellularLocation>
        <location evidence="2">Cell membrane</location>
        <topology evidence="2">Lipid-anchor</topology>
    </subcellularLocation>
</comment>
<evidence type="ECO:0000256" key="1">
    <source>
        <dbReference type="ARBA" id="ARBA00007613"/>
    </source>
</evidence>
<evidence type="ECO:0000256" key="4">
    <source>
        <dbReference type="SAM" id="MobiDB-lite"/>
    </source>
</evidence>
<gene>
    <name evidence="5" type="ORF">H9L14_03520</name>
</gene>
<dbReference type="EMBL" id="CP060782">
    <property type="protein sequence ID" value="QNP46295.1"/>
    <property type="molecule type" value="Genomic_DNA"/>
</dbReference>
<reference evidence="5 6" key="1">
    <citation type="submission" date="2020-08" db="EMBL/GenBank/DDBJ databases">
        <title>Genome sequence of Sphingomonas sediminicola KACC 15039T.</title>
        <authorList>
            <person name="Hyun D.-W."/>
            <person name="Bae J.-W."/>
        </authorList>
    </citation>
    <scope>NUCLEOTIDE SEQUENCE [LARGE SCALE GENOMIC DNA]</scope>
    <source>
        <strain evidence="5 6">KACC 15039</strain>
    </source>
</reference>
<dbReference type="RefSeq" id="WP_187709248.1">
    <property type="nucleotide sequence ID" value="NZ_CP060782.1"/>
</dbReference>
<keyword evidence="2" id="KW-0812">Transmembrane</keyword>